<dbReference type="InterPro" id="IPR006683">
    <property type="entry name" value="Thioestr_dom"/>
</dbReference>
<dbReference type="InterPro" id="IPR003736">
    <property type="entry name" value="PAAI_dom"/>
</dbReference>
<dbReference type="AlphaFoldDB" id="A0A419W8V2"/>
<dbReference type="GO" id="GO:0005829">
    <property type="term" value="C:cytosol"/>
    <property type="evidence" value="ECO:0007669"/>
    <property type="project" value="TreeGrafter"/>
</dbReference>
<proteinExistence type="inferred from homology"/>
<dbReference type="InterPro" id="IPR029069">
    <property type="entry name" value="HotDog_dom_sf"/>
</dbReference>
<gene>
    <name evidence="4" type="ORF">BC643_2270</name>
</gene>
<evidence type="ECO:0000256" key="1">
    <source>
        <dbReference type="ARBA" id="ARBA00008324"/>
    </source>
</evidence>
<sequence>MDLSLLNTNIPIDLLNASMTNSLISSLGIVIEAVSEGEVIASMPVSEKTMRPGGILHGGANLALAETIAGLGSILLVDSKEYDARGIQVTANHVGAATEGRVRATAKIIHQGKQTHVWNVDITRTDGKLISTARVTNMIVKKNE</sequence>
<evidence type="ECO:0000313" key="4">
    <source>
        <dbReference type="EMBL" id="RKD91901.1"/>
    </source>
</evidence>
<dbReference type="SUPFAM" id="SSF54637">
    <property type="entry name" value="Thioesterase/thiol ester dehydrase-isomerase"/>
    <property type="match status" value="1"/>
</dbReference>
<reference evidence="4 5" key="1">
    <citation type="submission" date="2018-09" db="EMBL/GenBank/DDBJ databases">
        <title>Genomic Encyclopedia of Archaeal and Bacterial Type Strains, Phase II (KMG-II): from individual species to whole genera.</title>
        <authorList>
            <person name="Goeker M."/>
        </authorList>
    </citation>
    <scope>NUCLEOTIDE SEQUENCE [LARGE SCALE GENOMIC DNA]</scope>
    <source>
        <strain evidence="4 5">DSM 27148</strain>
    </source>
</reference>
<dbReference type="NCBIfam" id="TIGR00369">
    <property type="entry name" value="unchar_dom_1"/>
    <property type="match status" value="1"/>
</dbReference>
<dbReference type="EMBL" id="RAPN01000001">
    <property type="protein sequence ID" value="RKD91901.1"/>
    <property type="molecule type" value="Genomic_DNA"/>
</dbReference>
<dbReference type="PANTHER" id="PTHR43240:SF5">
    <property type="entry name" value="1,4-DIHYDROXY-2-NAPHTHOYL-COA THIOESTERASE 1"/>
    <property type="match status" value="1"/>
</dbReference>
<dbReference type="OrthoDB" id="9798208at2"/>
<organism evidence="4 5">
    <name type="scientific">Mangrovibacterium diazotrophicum</name>
    <dbReference type="NCBI Taxonomy" id="1261403"/>
    <lineage>
        <taxon>Bacteria</taxon>
        <taxon>Pseudomonadati</taxon>
        <taxon>Bacteroidota</taxon>
        <taxon>Bacteroidia</taxon>
        <taxon>Marinilabiliales</taxon>
        <taxon>Prolixibacteraceae</taxon>
        <taxon>Mangrovibacterium</taxon>
    </lineage>
</organism>
<evidence type="ECO:0000256" key="2">
    <source>
        <dbReference type="ARBA" id="ARBA00022801"/>
    </source>
</evidence>
<feature type="domain" description="Thioesterase" evidence="3">
    <location>
        <begin position="53"/>
        <end position="130"/>
    </location>
</feature>
<name>A0A419W8V2_9BACT</name>
<dbReference type="PANTHER" id="PTHR43240">
    <property type="entry name" value="1,4-DIHYDROXY-2-NAPHTHOYL-COA THIOESTERASE 1"/>
    <property type="match status" value="1"/>
</dbReference>
<dbReference type="Pfam" id="PF03061">
    <property type="entry name" value="4HBT"/>
    <property type="match status" value="1"/>
</dbReference>
<dbReference type="RefSeq" id="WP_120273163.1">
    <property type="nucleotide sequence ID" value="NZ_RAPN01000001.1"/>
</dbReference>
<dbReference type="GO" id="GO:0061522">
    <property type="term" value="F:1,4-dihydroxy-2-naphthoyl-CoA thioesterase activity"/>
    <property type="evidence" value="ECO:0007669"/>
    <property type="project" value="TreeGrafter"/>
</dbReference>
<comment type="similarity">
    <text evidence="1">Belongs to the thioesterase PaaI family.</text>
</comment>
<accession>A0A419W8V2</accession>
<protein>
    <submittedName>
        <fullName evidence="4">Uncharacterized protein (TIGR00369 family)</fullName>
    </submittedName>
</protein>
<dbReference type="CDD" id="cd03443">
    <property type="entry name" value="PaaI_thioesterase"/>
    <property type="match status" value="1"/>
</dbReference>
<comment type="caution">
    <text evidence="4">The sequence shown here is derived from an EMBL/GenBank/DDBJ whole genome shotgun (WGS) entry which is preliminary data.</text>
</comment>
<evidence type="ECO:0000259" key="3">
    <source>
        <dbReference type="Pfam" id="PF03061"/>
    </source>
</evidence>
<dbReference type="Gene3D" id="3.10.129.10">
    <property type="entry name" value="Hotdog Thioesterase"/>
    <property type="match status" value="1"/>
</dbReference>
<dbReference type="Proteomes" id="UP000283387">
    <property type="component" value="Unassembled WGS sequence"/>
</dbReference>
<keyword evidence="5" id="KW-1185">Reference proteome</keyword>
<keyword evidence="2" id="KW-0378">Hydrolase</keyword>
<evidence type="ECO:0000313" key="5">
    <source>
        <dbReference type="Proteomes" id="UP000283387"/>
    </source>
</evidence>